<feature type="region of interest" description="Disordered" evidence="7">
    <location>
        <begin position="2489"/>
        <end position="2513"/>
    </location>
</feature>
<evidence type="ECO:0000256" key="3">
    <source>
        <dbReference type="ARBA" id="ARBA00022679"/>
    </source>
</evidence>
<evidence type="ECO:0000313" key="9">
    <source>
        <dbReference type="EMBL" id="QDW81309.1"/>
    </source>
</evidence>
<evidence type="ECO:0000256" key="7">
    <source>
        <dbReference type="SAM" id="MobiDB-lite"/>
    </source>
</evidence>
<accession>A0A5B8HBV7</accession>
<dbReference type="PROSITE" id="PS50525">
    <property type="entry name" value="RDRP_SSRNA_NEG_SEG"/>
    <property type="match status" value="1"/>
</dbReference>
<dbReference type="InterPro" id="IPR007099">
    <property type="entry name" value="RNA-dir_pol_NSvirus"/>
</dbReference>
<feature type="compositionally biased region" description="Basic and acidic residues" evidence="7">
    <location>
        <begin position="2265"/>
        <end position="2275"/>
    </location>
</feature>
<sequence length="2513" mass="295581">MRYHGMMSERNHYRYILQRGFNLYFPTGQVDLDTLDKYLEETNNVYKIVDDTYTEMYKGIREFKANIASKSFASAAQTVESMMEGRVNRRILDFWYRSRHDIFASKVLTYFGRDSEANMDVDMVAAYNYVGPGSNKTPDYSFEMDDGTLVLIDFAVTGSDPGMVREKKMEKYETLRSGLSNHLNRRVIFEGVVWKITGNNEFQLPSFLESIREDLEHDEELKETSSFQFSLTMQEGYEMAKKELESGQDDDRVTQSKILAMDNLTNSLLKMNNIGGKMTYDPCEMRRKFRGGDKKKINSNEIYNLEQDNMEEIEMKRFYDMEMFTDLEESSKLNDKAYITKVKNVMRNYISEGRLPKDLETVKTVFDESEDKLNKVYEGEVYRNKMIRERFNNNENFSFSKAFKLPFPLSEQFRNMKDSSTADFEYLFEYEAKLELEDGTKILGRTPMYDFDKNKEVLEYNEEGMGFDMEQDTMFCENLIEFLSEEIKETDKFGEYEKDFNSLKWYEEVSKTQSYFISMFWREMIENISYLDGRRYVNSKREGNTVLKDFGNYILMVKKGSKLTSQKQINFKLILRKECAMMDEASAFHKFYPIKGNCNEGFVTTRWLALSITDIRHFLKLPETMLLLSSDYQDKKQEMYKNTVAEFRVLDKSLITMFMILMEHKRGTSTTNQLNRYIMHSATSFISNREKMIMDINADPIRSRIESYMRICQMRWFMHVLEKSKQMNFLRVSNLDSTKTNYDRVIMPSFYDLSNNIEFSMMMNEIYTSNLFDKEAGFKDHRIKAIVAKMSVAEIHYQEVKEKDWSKGKVDNLEDFFDSKDELHQFDKNYVIAATKRYFRKDNNRLLFKEAILRALQSCVDSAMMMTSSLKAGPYSSEALEFNERINKSKSFLTIFEEVEKLNTNILMHMVSKEEVVDAIFTLFPKAQIGGPREILIQSVKLRLSVKFLETIAKMFSTTNPKEMLTKDSAKSNIQGEKMSEYKEMLGAFRKKRIPSLYCSLNADATKWAPGFVMEHFLHFIYNWEIEDEIKDFLCVVVSSFSNKKMLVPGELMKKWESKDINSKEYSEGVEWFKRQALSNQGVVELESGMGQGMLHFLSSIYHCVIDDMSDLIMRDCLLSVNGTRMDSTSLISSDDKTKMLLMWFPNEANAVKSLKDYIVMIHSLYRLGNIHTNWKKSALHFIITEFNSLFSIGKRMVWALIKDIYTALNLPDLTAPEEAVRFMLANIRRLLENGMFLPSVETALKLARKMLMRYYRMDSRLVEELKLILECDYEDLPFHLGFMPLKMPVETLIYGPEIQMYSSTVGEKLLSFYKGIYTASSGDREKVAKGAIPFSESNTGKYWLELNSHLDKELVKIKENFFKNMLKMDNEEVMRLMDSHALNVNRPIQDYQSYKQFTREYFVGMNRKYEFQETMVVHSLVRALQLSKTKGVMFPKNKEFIELEDELSKLQKDMLQDPIHRQEFMLKLMVLKDNIDDSLYDLKRFTLEMMSYSEKVSSIKMFDGLEQVVEFHEINMKKIENMRRTNKFGHPNFRTIRFYVSDVGISTKVKDILNYMFDPSQDISNSVMASFENLARMVGDKFSVDDALNKPFMFIKELMKHSDYPFKSFKDFLNYHTKNLKHVKIDMMMDVPCAGNMERNLLNVYRTKLYPSFILENVVDEPRDMSDTIFLTKMSMSEFKALDYSKIMPEDFTVSLMDSSVTRARKISQISYDKNTPFSHIEYKRVEYKSFKVDGMQYKQWTDLNFFVTAMEIKEEKTVIIHSYKDEKGDEREFYTKESSALIYTILRYMREMQDKNFRIQVQTKDYKLSKYENFMYNKMNMSFTIYTDFSMSEFKIWMQVEVDNRVANSISTISKFHMLTDNYTMSREAFNDTTFEYMGEEVPIRSMFDDPPSIEMLDEMLINKGWMREEVLIKPKERRNKKKEMKKDIDDLLKSMRTLNVSSLMKSAYKLSDIKESLDSNGSDSDSDVGSVLSYLTGDLDMTPKGKKFDKKKIFSTHKVTDEGLDFSSGMMASQHLFSDIMDALTKHDNEDEDLADSRVHERVSMIKSLDHLIQSVIPKDIEIDFHRLKRQHKQYEKEGDISKFHNYLILSIRAAMENRLSDGMVLYVYCFIFKRSSLMSKINMSSDLFKIELTEFEIKRLNELNPIRRIREISEHDKKHMSFVDRLMSKGVEDEDGSSSEYEEPTKKMNKTEMSVGVMKELESEMKPSENPFYNARNRTNFDSDTTNKKKQKKKNDKRKEKKTSNMHIVHKPNNNNNKNEWTWERDTDKKNTYSSDEEYYKNKPIFGSSNARKDKKREISVKGSVSGIPIFENPFSKLQTSEEAEVESMEFNNMDKKDIPHSKESSSSSGKTVKPKKKSSDSKNKVEEEKIDWEKEKKLQEELGESGMLAEIMIFDKKFRSSLNLEMLDKDEEDELLFDEEGFPLLDNFKGDVRLMFRDTSDLADIEQKKEMHENGKGKKKMTEQQLRILYCKWDELTEEERKREMSKAKTRMAVAKMKRDKLKEKAGI</sequence>
<feature type="compositionally biased region" description="Acidic residues" evidence="7">
    <location>
        <begin position="2176"/>
        <end position="2186"/>
    </location>
</feature>
<feature type="compositionally biased region" description="Basic and acidic residues" evidence="7">
    <location>
        <begin position="2337"/>
        <end position="2348"/>
    </location>
</feature>
<feature type="region of interest" description="Disordered" evidence="7">
    <location>
        <begin position="2172"/>
        <end position="2193"/>
    </location>
</feature>
<feature type="compositionally biased region" description="Basic residues" evidence="7">
    <location>
        <begin position="2232"/>
        <end position="2245"/>
    </location>
</feature>
<keyword evidence="9" id="KW-0548">Nucleotidyltransferase</keyword>
<dbReference type="GO" id="GO:0003968">
    <property type="term" value="F:RNA-directed RNA polymerase activity"/>
    <property type="evidence" value="ECO:0007669"/>
    <property type="project" value="UniProtKB-KW"/>
</dbReference>
<protein>
    <recommendedName>
        <fullName evidence="2">RNA-directed RNA polymerase L</fullName>
        <ecNumber evidence="1">2.7.7.48</ecNumber>
    </recommendedName>
    <alternativeName>
        <fullName evidence="4">Large structural protein</fullName>
    </alternativeName>
    <alternativeName>
        <fullName evidence="6">Replicase</fullName>
    </alternativeName>
    <alternativeName>
        <fullName evidence="5">Transcriptase</fullName>
    </alternativeName>
</protein>
<evidence type="ECO:0000256" key="2">
    <source>
        <dbReference type="ARBA" id="ARBA00018602"/>
    </source>
</evidence>
<keyword evidence="3" id="KW-0808">Transferase</keyword>
<evidence type="ECO:0000256" key="4">
    <source>
        <dbReference type="ARBA" id="ARBA00030285"/>
    </source>
</evidence>
<organism evidence="9">
    <name type="scientific">Rhizoctonia solani bunya/phlebo-like virus 1</name>
    <dbReference type="NCBI Taxonomy" id="2600106"/>
    <lineage>
        <taxon>Viruses</taxon>
        <taxon>Riboviria</taxon>
        <taxon>Orthornavirae</taxon>
        <taxon>Negarnaviricota</taxon>
        <taxon>Polyploviricotina</taxon>
        <taxon>Ellioviricetes</taxon>
        <taxon>Bunyavirales</taxon>
    </lineage>
</organism>
<evidence type="ECO:0000259" key="8">
    <source>
        <dbReference type="PROSITE" id="PS50525"/>
    </source>
</evidence>
<feature type="compositionally biased region" description="Basic and acidic residues" evidence="7">
    <location>
        <begin position="2362"/>
        <end position="2380"/>
    </location>
</feature>
<dbReference type="EMBL" id="MK507779">
    <property type="protein sequence ID" value="QDW81309.1"/>
    <property type="molecule type" value="Genomic_RNA"/>
</dbReference>
<feature type="region of interest" description="Disordered" evidence="7">
    <location>
        <begin position="2323"/>
        <end position="2380"/>
    </location>
</feature>
<dbReference type="GO" id="GO:0039694">
    <property type="term" value="P:viral RNA genome replication"/>
    <property type="evidence" value="ECO:0007669"/>
    <property type="project" value="InterPro"/>
</dbReference>
<feature type="region of interest" description="Disordered" evidence="7">
    <location>
        <begin position="2208"/>
        <end position="2304"/>
    </location>
</feature>
<name>A0A5B8HBV7_9VIRU</name>
<evidence type="ECO:0000256" key="1">
    <source>
        <dbReference type="ARBA" id="ARBA00012494"/>
    </source>
</evidence>
<evidence type="ECO:0000256" key="6">
    <source>
        <dbReference type="ARBA" id="ARBA00031012"/>
    </source>
</evidence>
<dbReference type="EC" id="2.7.7.48" evidence="1"/>
<proteinExistence type="predicted"/>
<keyword evidence="9" id="KW-0696">RNA-directed RNA polymerase</keyword>
<reference evidence="9" key="1">
    <citation type="journal article" date="2019" name="Front. Cell. Infect. Microbiol.">
        <title>Extreme Diversity of Mycoviruses Present in Isolates of Rhizoctonia solani AG2-2 LP From Zoysia japonica From Brazil.</title>
        <authorList>
            <person name="Picarelli M.A.S.C."/>
            <person name="Forgia M."/>
            <person name="Rivas E.B."/>
            <person name="Nerva L."/>
            <person name="Chiapello M."/>
            <person name="Turina M."/>
            <person name="Colariccio A."/>
        </authorList>
    </citation>
    <scope>NUCLEOTIDE SEQUENCE</scope>
    <source>
        <strain evidence="9">BR3</strain>
    </source>
</reference>
<feature type="domain" description="RdRp catalytic" evidence="8">
    <location>
        <begin position="988"/>
        <end position="1179"/>
    </location>
</feature>
<evidence type="ECO:0000256" key="5">
    <source>
        <dbReference type="ARBA" id="ARBA00030436"/>
    </source>
</evidence>